<evidence type="ECO:0000313" key="2">
    <source>
        <dbReference type="Proteomes" id="UP000002774"/>
    </source>
</evidence>
<dbReference type="Proteomes" id="UP000002774">
    <property type="component" value="Chromosome"/>
</dbReference>
<dbReference type="HOGENOM" id="CLU_1794608_0_0_10"/>
<sequence length="156" mass="18000">MLKPLTQFICDHCGHIIETPEKAYLEWENINDKEGKSRATNFKIVHHDAETNTFCSVRPSTATLSLEKFTGPDGIGALLSFYDQGEFVEPVFSVPRALNLREFTDIFRRLTIPFYEEGRQYLQFAFDDGFISSNQYGIYRPEKLQAFIEKYSPAVQ</sequence>
<keyword evidence="2" id="KW-1185">Reference proteome</keyword>
<name>H1Y5N5_9SPHI</name>
<dbReference type="eggNOG" id="ENOG502ZNQ6">
    <property type="taxonomic scope" value="Bacteria"/>
</dbReference>
<dbReference type="AlphaFoldDB" id="H1Y5N5"/>
<proteinExistence type="predicted"/>
<organism evidence="1 2">
    <name type="scientific">Mucilaginibacter paludis DSM 18603</name>
    <dbReference type="NCBI Taxonomy" id="714943"/>
    <lineage>
        <taxon>Bacteria</taxon>
        <taxon>Pseudomonadati</taxon>
        <taxon>Bacteroidota</taxon>
        <taxon>Sphingobacteriia</taxon>
        <taxon>Sphingobacteriales</taxon>
        <taxon>Sphingobacteriaceae</taxon>
        <taxon>Mucilaginibacter</taxon>
    </lineage>
</organism>
<reference evidence="1" key="1">
    <citation type="submission" date="2011-09" db="EMBL/GenBank/DDBJ databases">
        <title>The permanent draft genome of Mucilaginibacter paludis DSM 18603.</title>
        <authorList>
            <consortium name="US DOE Joint Genome Institute (JGI-PGF)"/>
            <person name="Lucas S."/>
            <person name="Han J."/>
            <person name="Lapidus A."/>
            <person name="Bruce D."/>
            <person name="Goodwin L."/>
            <person name="Pitluck S."/>
            <person name="Peters L."/>
            <person name="Kyrpides N."/>
            <person name="Mavromatis K."/>
            <person name="Ivanova N."/>
            <person name="Mikhailova N."/>
            <person name="Held B."/>
            <person name="Detter J.C."/>
            <person name="Tapia R."/>
            <person name="Han C."/>
            <person name="Land M."/>
            <person name="Hauser L."/>
            <person name="Markowitz V."/>
            <person name="Cheng J.-F."/>
            <person name="Hugenholtz P."/>
            <person name="Woyke T."/>
            <person name="Wu D."/>
            <person name="Tindall B."/>
            <person name="Brambilla E."/>
            <person name="Klenk H.-P."/>
            <person name="Eisen J.A."/>
        </authorList>
    </citation>
    <scope>NUCLEOTIDE SEQUENCE [LARGE SCALE GENOMIC DNA]</scope>
    <source>
        <strain evidence="1">DSM 18603</strain>
    </source>
</reference>
<dbReference type="STRING" id="714943.Mucpa_5743"/>
<dbReference type="EMBL" id="CM001403">
    <property type="protein sequence ID" value="EHQ29811.1"/>
    <property type="molecule type" value="Genomic_DNA"/>
</dbReference>
<dbReference type="RefSeq" id="WP_008511214.1">
    <property type="nucleotide sequence ID" value="NZ_CM001403.1"/>
</dbReference>
<evidence type="ECO:0000313" key="1">
    <source>
        <dbReference type="EMBL" id="EHQ29811.1"/>
    </source>
</evidence>
<accession>H1Y5N5</accession>
<gene>
    <name evidence="1" type="ORF">Mucpa_5743</name>
</gene>
<dbReference type="OrthoDB" id="1494490at2"/>
<protein>
    <submittedName>
        <fullName evidence="1">Uncharacterized protein</fullName>
    </submittedName>
</protein>